<dbReference type="InterPro" id="IPR010280">
    <property type="entry name" value="U5_MeTrfase_fam"/>
</dbReference>
<dbReference type="PROSITE" id="PS01230">
    <property type="entry name" value="TRMA_1"/>
    <property type="match status" value="1"/>
</dbReference>
<dbReference type="PANTHER" id="PTHR11061">
    <property type="entry name" value="RNA M5U METHYLTRANSFERASE"/>
    <property type="match status" value="1"/>
</dbReference>
<dbReference type="GO" id="GO:0070041">
    <property type="term" value="F:rRNA (uridine-C5-)-methyltransferase activity"/>
    <property type="evidence" value="ECO:0007669"/>
    <property type="project" value="TreeGrafter"/>
</dbReference>
<dbReference type="SUPFAM" id="SSF53335">
    <property type="entry name" value="S-adenosyl-L-methionine-dependent methyltransferases"/>
    <property type="match status" value="1"/>
</dbReference>
<organism evidence="4">
    <name type="scientific">bioreactor metagenome</name>
    <dbReference type="NCBI Taxonomy" id="1076179"/>
    <lineage>
        <taxon>unclassified sequences</taxon>
        <taxon>metagenomes</taxon>
        <taxon>ecological metagenomes</taxon>
    </lineage>
</organism>
<protein>
    <submittedName>
        <fullName evidence="4">23S rRNA (Uracil-C(5))-methyltransferase RlmCD</fullName>
        <ecNumber evidence="4">2.1.1.189</ecNumber>
    </submittedName>
</protein>
<dbReference type="PROSITE" id="PS51687">
    <property type="entry name" value="SAM_MT_RNA_M5U"/>
    <property type="match status" value="1"/>
</dbReference>
<gene>
    <name evidence="4" type="primary">rlmCD_20</name>
    <name evidence="4" type="ORF">SDC9_64062</name>
</gene>
<evidence type="ECO:0000313" key="4">
    <source>
        <dbReference type="EMBL" id="MPM17665.1"/>
    </source>
</evidence>
<dbReference type="PROSITE" id="PS01231">
    <property type="entry name" value="TRMA_2"/>
    <property type="match status" value="1"/>
</dbReference>
<accession>A0A644XNE8</accession>
<dbReference type="InterPro" id="IPR030391">
    <property type="entry name" value="MeTrfase_TrmA_CS"/>
</dbReference>
<evidence type="ECO:0000256" key="1">
    <source>
        <dbReference type="ARBA" id="ARBA00022603"/>
    </source>
</evidence>
<evidence type="ECO:0000256" key="2">
    <source>
        <dbReference type="ARBA" id="ARBA00022679"/>
    </source>
</evidence>
<comment type="caution">
    <text evidence="4">The sequence shown here is derived from an EMBL/GenBank/DDBJ whole genome shotgun (WGS) entry which is preliminary data.</text>
</comment>
<reference evidence="4" key="1">
    <citation type="submission" date="2019-08" db="EMBL/GenBank/DDBJ databases">
        <authorList>
            <person name="Kucharzyk K."/>
            <person name="Murdoch R.W."/>
            <person name="Higgins S."/>
            <person name="Loffler F."/>
        </authorList>
    </citation>
    <scope>NUCLEOTIDE SEQUENCE</scope>
</reference>
<dbReference type="GO" id="GO:0070475">
    <property type="term" value="P:rRNA base methylation"/>
    <property type="evidence" value="ECO:0007669"/>
    <property type="project" value="TreeGrafter"/>
</dbReference>
<name>A0A644XNE8_9ZZZZ</name>
<dbReference type="AlphaFoldDB" id="A0A644XNE8"/>
<keyword evidence="2 4" id="KW-0808">Transferase</keyword>
<dbReference type="Pfam" id="PF05958">
    <property type="entry name" value="tRNA_U5-meth_tr"/>
    <property type="match status" value="1"/>
</dbReference>
<proteinExistence type="predicted"/>
<dbReference type="EMBL" id="VSSQ01002839">
    <property type="protein sequence ID" value="MPM17665.1"/>
    <property type="molecule type" value="Genomic_DNA"/>
</dbReference>
<sequence length="84" mass="9357">MYGEGKTANVVVVDPPRKGCDEKVLDTIVSMSPDKVVYVSCNPSTLARDLAYLDERGYKCVEIQPVDMFPHTMHVESVAKLIKK</sequence>
<evidence type="ECO:0000256" key="3">
    <source>
        <dbReference type="ARBA" id="ARBA00022691"/>
    </source>
</evidence>
<dbReference type="PANTHER" id="PTHR11061:SF30">
    <property type="entry name" value="TRNA (URACIL(54)-C(5))-METHYLTRANSFERASE"/>
    <property type="match status" value="1"/>
</dbReference>
<dbReference type="Gene3D" id="3.40.50.150">
    <property type="entry name" value="Vaccinia Virus protein VP39"/>
    <property type="match status" value="1"/>
</dbReference>
<dbReference type="EC" id="2.1.1.189" evidence="4"/>
<dbReference type="InterPro" id="IPR029063">
    <property type="entry name" value="SAM-dependent_MTases_sf"/>
</dbReference>
<keyword evidence="3" id="KW-0949">S-adenosyl-L-methionine</keyword>
<dbReference type="InterPro" id="IPR030390">
    <property type="entry name" value="MeTrfase_TrmA_AS"/>
</dbReference>
<keyword evidence="1 4" id="KW-0489">Methyltransferase</keyword>